<keyword evidence="7" id="KW-1185">Reference proteome</keyword>
<evidence type="ECO:0000256" key="3">
    <source>
        <dbReference type="ARBA" id="ARBA00023186"/>
    </source>
</evidence>
<evidence type="ECO:0000256" key="4">
    <source>
        <dbReference type="RuleBase" id="RU004478"/>
    </source>
</evidence>
<dbReference type="PANTHER" id="PTHR21237">
    <property type="entry name" value="GRPE PROTEIN"/>
    <property type="match status" value="1"/>
</dbReference>
<accession>A0ABR0K833</accession>
<keyword evidence="3" id="KW-0143">Chaperone</keyword>
<feature type="region of interest" description="Disordered" evidence="5">
    <location>
        <begin position="147"/>
        <end position="187"/>
    </location>
</feature>
<dbReference type="EMBL" id="JAVRRG010000067">
    <property type="protein sequence ID" value="KAK5091910.1"/>
    <property type="molecule type" value="Genomic_DNA"/>
</dbReference>
<dbReference type="Gene3D" id="2.30.22.10">
    <property type="entry name" value="Head domain of nucleotide exchange factor GrpE"/>
    <property type="match status" value="1"/>
</dbReference>
<feature type="compositionally biased region" description="Polar residues" evidence="5">
    <location>
        <begin position="7"/>
        <end position="26"/>
    </location>
</feature>
<dbReference type="Proteomes" id="UP001345013">
    <property type="component" value="Unassembled WGS sequence"/>
</dbReference>
<dbReference type="InterPro" id="IPR013805">
    <property type="entry name" value="GrpE_CC"/>
</dbReference>
<evidence type="ECO:0000256" key="1">
    <source>
        <dbReference type="ARBA" id="ARBA00009054"/>
    </source>
</evidence>
<name>A0ABR0K833_9EURO</name>
<evidence type="ECO:0000313" key="7">
    <source>
        <dbReference type="Proteomes" id="UP001345013"/>
    </source>
</evidence>
<organism evidence="6 7">
    <name type="scientific">Lithohypha guttulata</name>
    <dbReference type="NCBI Taxonomy" id="1690604"/>
    <lineage>
        <taxon>Eukaryota</taxon>
        <taxon>Fungi</taxon>
        <taxon>Dikarya</taxon>
        <taxon>Ascomycota</taxon>
        <taxon>Pezizomycotina</taxon>
        <taxon>Eurotiomycetes</taxon>
        <taxon>Chaetothyriomycetidae</taxon>
        <taxon>Chaetothyriales</taxon>
        <taxon>Trichomeriaceae</taxon>
        <taxon>Lithohypha</taxon>
    </lineage>
</organism>
<dbReference type="HAMAP" id="MF_01151">
    <property type="entry name" value="GrpE"/>
    <property type="match status" value="1"/>
</dbReference>
<dbReference type="InterPro" id="IPR000740">
    <property type="entry name" value="GrpE"/>
</dbReference>
<dbReference type="PRINTS" id="PR00773">
    <property type="entry name" value="GRPEPROTEIN"/>
</dbReference>
<dbReference type="CDD" id="cd00446">
    <property type="entry name" value="GrpE"/>
    <property type="match status" value="1"/>
</dbReference>
<reference evidence="6 7" key="1">
    <citation type="submission" date="2023-08" db="EMBL/GenBank/DDBJ databases">
        <title>Black Yeasts Isolated from many extreme environments.</title>
        <authorList>
            <person name="Coleine C."/>
            <person name="Stajich J.E."/>
            <person name="Selbmann L."/>
        </authorList>
    </citation>
    <scope>NUCLEOTIDE SEQUENCE [LARGE SCALE GENOMIC DNA]</scope>
    <source>
        <strain evidence="6 7">CCFEE 5885</strain>
    </source>
</reference>
<dbReference type="Pfam" id="PF01025">
    <property type="entry name" value="GrpE"/>
    <property type="match status" value="1"/>
</dbReference>
<dbReference type="PANTHER" id="PTHR21237:SF23">
    <property type="entry name" value="GRPE PROTEIN HOMOLOG, MITOCHONDRIAL"/>
    <property type="match status" value="1"/>
</dbReference>
<protein>
    <recommendedName>
        <fullName evidence="2">GrpE protein homolog, mitochondrial</fullName>
    </recommendedName>
</protein>
<proteinExistence type="inferred from homology"/>
<feature type="compositionally biased region" description="Low complexity" evidence="5">
    <location>
        <begin position="155"/>
        <end position="169"/>
    </location>
</feature>
<gene>
    <name evidence="6" type="primary">mge1</name>
    <name evidence="6" type="ORF">LTR24_005687</name>
</gene>
<dbReference type="SUPFAM" id="SSF58014">
    <property type="entry name" value="Coiled-coil domain of nucleotide exchange factor GrpE"/>
    <property type="match status" value="1"/>
</dbReference>
<sequence length="272" mass="30103">MFRRQLLRTSRAASQAIQQSPRMQQIPSSPYSSLSSRSLRASHPTAPQYFSRRWQSTEAQKAEDKPTEGGGNPAEASPEAALKQEIEKKNKEIIELKDKYLRSVADYRNLQDRTARETTNARQFAIQRFATDLLDSIDNLDRALSSVPEAAVGKSSDSATTTTSNTSSSDPNKAAASESTDAGAPNPDLLNLYNGLKMSDSIMMQTLKKHGLERFDPLERDGRKFDPNLDEATFFTKVDGKNDGEVFYTQSKGYTLNGRVIRASKVGVVKNS</sequence>
<feature type="region of interest" description="Disordered" evidence="5">
    <location>
        <begin position="1"/>
        <end position="81"/>
    </location>
</feature>
<evidence type="ECO:0000313" key="6">
    <source>
        <dbReference type="EMBL" id="KAK5091910.1"/>
    </source>
</evidence>
<evidence type="ECO:0000256" key="2">
    <source>
        <dbReference type="ARBA" id="ARBA00014521"/>
    </source>
</evidence>
<dbReference type="Gene3D" id="3.90.20.20">
    <property type="match status" value="1"/>
</dbReference>
<comment type="caution">
    <text evidence="6">The sequence shown here is derived from an EMBL/GenBank/DDBJ whole genome shotgun (WGS) entry which is preliminary data.</text>
</comment>
<dbReference type="SUPFAM" id="SSF51064">
    <property type="entry name" value="Head domain of nucleotide exchange factor GrpE"/>
    <property type="match status" value="1"/>
</dbReference>
<feature type="compositionally biased region" description="Low complexity" evidence="5">
    <location>
        <begin position="27"/>
        <end position="42"/>
    </location>
</feature>
<dbReference type="InterPro" id="IPR009012">
    <property type="entry name" value="GrpE_head"/>
</dbReference>
<comment type="similarity">
    <text evidence="1 4">Belongs to the GrpE family.</text>
</comment>
<evidence type="ECO:0000256" key="5">
    <source>
        <dbReference type="SAM" id="MobiDB-lite"/>
    </source>
</evidence>